<dbReference type="InterPro" id="IPR010982">
    <property type="entry name" value="Lambda_DNA-bd_dom_sf"/>
</dbReference>
<proteinExistence type="predicted"/>
<dbReference type="OrthoDB" id="2899891at2"/>
<dbReference type="AlphaFoldDB" id="A0A179C2R5"/>
<sequence>MILCNLSVLMAERGLKIADVYERTGISKTTLMSLSENKGKGVQFETVDKLCNFFEVTPAEFFLYSPYIFSFEKNISFDNEIEIVVTGKKGLQTDKFTFGFDDDYADEDGYVSICSDSNELRHIFNAMPKPLQTNFTKMMRKAILDVYGIDKDYELSIYGQILDKR</sequence>
<dbReference type="Pfam" id="PF13443">
    <property type="entry name" value="HTH_26"/>
    <property type="match status" value="1"/>
</dbReference>
<dbReference type="Gene3D" id="1.10.260.40">
    <property type="entry name" value="lambda repressor-like DNA-binding domains"/>
    <property type="match status" value="1"/>
</dbReference>
<dbReference type="InterPro" id="IPR001387">
    <property type="entry name" value="Cro/C1-type_HTH"/>
</dbReference>
<evidence type="ECO:0000259" key="1">
    <source>
        <dbReference type="PROSITE" id="PS50943"/>
    </source>
</evidence>
<name>A0A179C2R5_9LACO</name>
<evidence type="ECO:0000313" key="2">
    <source>
        <dbReference type="EMBL" id="OAQ06724.1"/>
    </source>
</evidence>
<dbReference type="Proteomes" id="UP000078520">
    <property type="component" value="Unassembled WGS sequence"/>
</dbReference>
<dbReference type="CDD" id="cd00093">
    <property type="entry name" value="HTH_XRE"/>
    <property type="match status" value="1"/>
</dbReference>
<dbReference type="EMBL" id="LVKI01000052">
    <property type="protein sequence ID" value="OAQ06724.1"/>
    <property type="molecule type" value="Genomic_DNA"/>
</dbReference>
<reference evidence="3" key="1">
    <citation type="submission" date="2016-03" db="EMBL/GenBank/DDBJ databases">
        <authorList>
            <person name="Johnson T.J."/>
            <person name="Youmans B."/>
            <person name="Case K."/>
            <person name="Noll S."/>
        </authorList>
    </citation>
    <scope>NUCLEOTIDE SEQUENCE [LARGE SCALE GENOMIC DNA]</scope>
    <source>
        <strain evidence="3">UMNLAv8</strain>
    </source>
</reference>
<dbReference type="GO" id="GO:0003677">
    <property type="term" value="F:DNA binding"/>
    <property type="evidence" value="ECO:0007669"/>
    <property type="project" value="InterPro"/>
</dbReference>
<dbReference type="PROSITE" id="PS50943">
    <property type="entry name" value="HTH_CROC1"/>
    <property type="match status" value="1"/>
</dbReference>
<evidence type="ECO:0000313" key="3">
    <source>
        <dbReference type="Proteomes" id="UP000078520"/>
    </source>
</evidence>
<dbReference type="SMART" id="SM00530">
    <property type="entry name" value="HTH_XRE"/>
    <property type="match status" value="1"/>
</dbReference>
<dbReference type="RefSeq" id="WP_064208406.1">
    <property type="nucleotide sequence ID" value="NZ_LVKC01000003.1"/>
</dbReference>
<organism evidence="2 3">
    <name type="scientific">Ligilactobacillus aviarius</name>
    <dbReference type="NCBI Taxonomy" id="1606"/>
    <lineage>
        <taxon>Bacteria</taxon>
        <taxon>Bacillati</taxon>
        <taxon>Bacillota</taxon>
        <taxon>Bacilli</taxon>
        <taxon>Lactobacillales</taxon>
        <taxon>Lactobacillaceae</taxon>
        <taxon>Ligilactobacillus</taxon>
    </lineage>
</organism>
<feature type="domain" description="HTH cro/C1-type" evidence="1">
    <location>
        <begin position="6"/>
        <end position="61"/>
    </location>
</feature>
<protein>
    <recommendedName>
        <fullName evidence="1">HTH cro/C1-type domain-containing protein</fullName>
    </recommendedName>
</protein>
<accession>A0A179C2R5</accession>
<comment type="caution">
    <text evidence="2">The sequence shown here is derived from an EMBL/GenBank/DDBJ whole genome shotgun (WGS) entry which is preliminary data.</text>
</comment>
<gene>
    <name evidence="2" type="ORF">A3O14_07610</name>
</gene>
<dbReference type="SUPFAM" id="SSF47413">
    <property type="entry name" value="lambda repressor-like DNA-binding domains"/>
    <property type="match status" value="1"/>
</dbReference>